<dbReference type="SUPFAM" id="SSF56219">
    <property type="entry name" value="DNase I-like"/>
    <property type="match status" value="1"/>
</dbReference>
<dbReference type="AlphaFoldDB" id="A0AAV4MDT6"/>
<comment type="caution">
    <text evidence="2">The sequence shown here is derived from an EMBL/GenBank/DDBJ whole genome shotgun (WGS) entry which is preliminary data.</text>
</comment>
<dbReference type="EMBL" id="BPLR01019687">
    <property type="protein sequence ID" value="GIX70573.1"/>
    <property type="molecule type" value="Genomic_DNA"/>
</dbReference>
<dbReference type="Proteomes" id="UP001054945">
    <property type="component" value="Unassembled WGS sequence"/>
</dbReference>
<sequence>MAISLISWNCHRYRAHLGDLKTLVNSVHPIFVGLQETMLSPLIQIKLKPYNIIQKDNIHDARPIGGVDLLYSQSFPSKIVPSNTSLQATAIQINIRTQFTLCSLYLPPKQIIRPSDLDDLVDQLPAPFIIFGDWNGHNALWGSTDTNSRGILIENFISNHNLCIFNDSRKTYFHQPSRTFQTLDLAICSPSLLPKWTFNVAEDLYNSDHFPIILTFNSNDITLPVRPSHSYIDHFIHYKRKEESKLLDFHFRNFNMYDIVFTFHGLQQALQKSHLTSPGPHEKLPPYVTGSLFVDDLQISSASVNMAFIERQLQKAVGAITKWADNNGFIFSTQKTLFVHFCKLRGLHPDPEILLYRQSIPVVPEQRFMNRPPLLTARDELKFMTWWFDALIQSGGNSKISWLVFLTNVMCHGFTATATIRGSSKISHSFCQTQKSSNC</sequence>
<dbReference type="Gene3D" id="3.60.10.10">
    <property type="entry name" value="Endonuclease/exonuclease/phosphatase"/>
    <property type="match status" value="1"/>
</dbReference>
<evidence type="ECO:0000313" key="2">
    <source>
        <dbReference type="EMBL" id="GIX70573.1"/>
    </source>
</evidence>
<keyword evidence="3" id="KW-1185">Reference proteome</keyword>
<dbReference type="PANTHER" id="PTHR33273">
    <property type="entry name" value="DOMAIN-CONTAINING PROTEIN, PUTATIVE-RELATED"/>
    <property type="match status" value="1"/>
</dbReference>
<dbReference type="GO" id="GO:0003824">
    <property type="term" value="F:catalytic activity"/>
    <property type="evidence" value="ECO:0007669"/>
    <property type="project" value="InterPro"/>
</dbReference>
<dbReference type="InterPro" id="IPR036691">
    <property type="entry name" value="Endo/exonu/phosph_ase_sf"/>
</dbReference>
<dbReference type="PANTHER" id="PTHR33273:SF4">
    <property type="entry name" value="ENDONUCLEASE_EXONUCLEASE_PHOSPHATASE DOMAIN-CONTAINING PROTEIN"/>
    <property type="match status" value="1"/>
</dbReference>
<dbReference type="InterPro" id="IPR005135">
    <property type="entry name" value="Endo/exonuclease/phosphatase"/>
</dbReference>
<proteinExistence type="predicted"/>
<accession>A0AAV4MDT6</accession>
<dbReference type="Pfam" id="PF14529">
    <property type="entry name" value="Exo_endo_phos_2"/>
    <property type="match status" value="1"/>
</dbReference>
<evidence type="ECO:0000259" key="1">
    <source>
        <dbReference type="Pfam" id="PF14529"/>
    </source>
</evidence>
<protein>
    <recommendedName>
        <fullName evidence="1">Endonuclease/exonuclease/phosphatase domain-containing protein</fullName>
    </recommendedName>
</protein>
<reference evidence="2 3" key="1">
    <citation type="submission" date="2021-06" db="EMBL/GenBank/DDBJ databases">
        <title>Caerostris extrusa draft genome.</title>
        <authorList>
            <person name="Kono N."/>
            <person name="Arakawa K."/>
        </authorList>
    </citation>
    <scope>NUCLEOTIDE SEQUENCE [LARGE SCALE GENOMIC DNA]</scope>
</reference>
<organism evidence="2 3">
    <name type="scientific">Caerostris extrusa</name>
    <name type="common">Bark spider</name>
    <name type="synonym">Caerostris bankana</name>
    <dbReference type="NCBI Taxonomy" id="172846"/>
    <lineage>
        <taxon>Eukaryota</taxon>
        <taxon>Metazoa</taxon>
        <taxon>Ecdysozoa</taxon>
        <taxon>Arthropoda</taxon>
        <taxon>Chelicerata</taxon>
        <taxon>Arachnida</taxon>
        <taxon>Araneae</taxon>
        <taxon>Araneomorphae</taxon>
        <taxon>Entelegynae</taxon>
        <taxon>Araneoidea</taxon>
        <taxon>Araneidae</taxon>
        <taxon>Caerostris</taxon>
    </lineage>
</organism>
<evidence type="ECO:0000313" key="3">
    <source>
        <dbReference type="Proteomes" id="UP001054945"/>
    </source>
</evidence>
<gene>
    <name evidence="2" type="primary">AVEN_60532_1</name>
    <name evidence="2" type="ORF">CEXT_63641</name>
</gene>
<name>A0AAV4MDT6_CAEEX</name>
<feature type="domain" description="Endonuclease/exonuclease/phosphatase" evidence="1">
    <location>
        <begin position="100"/>
        <end position="213"/>
    </location>
</feature>